<dbReference type="Proteomes" id="UP000679179">
    <property type="component" value="Unassembled WGS sequence"/>
</dbReference>
<sequence length="352" mass="39609">MNYLQEKIEKLAFFFIIYTLCFYLFFATLKYTMPFVLALLFALILKYPTRLMIERLKLKGWIASITSTLIFFGILIFIIVMIFTSLINEIIGLTGYLQKIISNNSSNIYDYFTLIQGYLYNLNIDPIVTDSIKNNLSTSATNIVNTSISAGTAIVQGTITILGYIPYIVMVIIFTLITTYFFTNRISSTNPSNIFNYITKGNDKIIVITNHAKKMLANYFLSYLFVIFITFLITLIGFNIFGVKYALVLSILCALLDLLPVVGMPLIYLPLSITNIISKNYVVGIGLLILYAIVFVVRQIVEPKIMSSSLGLNPVAVLAAIFIGLQANGISGMIFCMFLVVFYEILKKVDVV</sequence>
<name>A0A919S036_9CLOT</name>
<feature type="transmembrane region" description="Helical" evidence="6">
    <location>
        <begin position="65"/>
        <end position="87"/>
    </location>
</feature>
<dbReference type="EMBL" id="BOPZ01000011">
    <property type="protein sequence ID" value="GIM28969.1"/>
    <property type="molecule type" value="Genomic_DNA"/>
</dbReference>
<keyword evidence="5 6" id="KW-0472">Membrane</keyword>
<gene>
    <name evidence="7" type="ORF">CPJCM30710_16350</name>
</gene>
<dbReference type="NCBIfam" id="TIGR02872">
    <property type="entry name" value="spore_ytvI"/>
    <property type="match status" value="1"/>
</dbReference>
<dbReference type="RefSeq" id="WP_212903682.1">
    <property type="nucleotide sequence ID" value="NZ_BOPZ01000011.1"/>
</dbReference>
<dbReference type="Pfam" id="PF01594">
    <property type="entry name" value="AI-2E_transport"/>
    <property type="match status" value="1"/>
</dbReference>
<feature type="transmembrane region" description="Helical" evidence="6">
    <location>
        <begin position="220"/>
        <end position="241"/>
    </location>
</feature>
<comment type="similarity">
    <text evidence="2">Belongs to the autoinducer-2 exporter (AI-2E) (TC 2.A.86) family.</text>
</comment>
<feature type="transmembrane region" description="Helical" evidence="6">
    <location>
        <begin position="164"/>
        <end position="183"/>
    </location>
</feature>
<evidence type="ECO:0000256" key="3">
    <source>
        <dbReference type="ARBA" id="ARBA00022692"/>
    </source>
</evidence>
<comment type="caution">
    <text evidence="7">The sequence shown here is derived from an EMBL/GenBank/DDBJ whole genome shotgun (WGS) entry which is preliminary data.</text>
</comment>
<proteinExistence type="inferred from homology"/>
<dbReference type="GO" id="GO:0016020">
    <property type="term" value="C:membrane"/>
    <property type="evidence" value="ECO:0007669"/>
    <property type="project" value="UniProtKB-SubCell"/>
</dbReference>
<evidence type="ECO:0000256" key="6">
    <source>
        <dbReference type="SAM" id="Phobius"/>
    </source>
</evidence>
<organism evidence="7 8">
    <name type="scientific">Clostridium polyendosporum</name>
    <dbReference type="NCBI Taxonomy" id="69208"/>
    <lineage>
        <taxon>Bacteria</taxon>
        <taxon>Bacillati</taxon>
        <taxon>Bacillota</taxon>
        <taxon>Clostridia</taxon>
        <taxon>Eubacteriales</taxon>
        <taxon>Clostridiaceae</taxon>
        <taxon>Clostridium</taxon>
    </lineage>
</organism>
<feature type="transmembrane region" description="Helical" evidence="6">
    <location>
        <begin position="12"/>
        <end position="29"/>
    </location>
</feature>
<keyword evidence="3 6" id="KW-0812">Transmembrane</keyword>
<dbReference type="AlphaFoldDB" id="A0A919S036"/>
<reference evidence="7" key="1">
    <citation type="submission" date="2021-03" db="EMBL/GenBank/DDBJ databases">
        <title>Taxonomic study of Clostridium polyendosporum from meadow-gley soil under rice.</title>
        <authorList>
            <person name="Kobayashi H."/>
            <person name="Tanizawa Y."/>
            <person name="Yagura M."/>
        </authorList>
    </citation>
    <scope>NUCLEOTIDE SEQUENCE</scope>
    <source>
        <strain evidence="7">JCM 30710</strain>
    </source>
</reference>
<evidence type="ECO:0000313" key="8">
    <source>
        <dbReference type="Proteomes" id="UP000679179"/>
    </source>
</evidence>
<evidence type="ECO:0000256" key="4">
    <source>
        <dbReference type="ARBA" id="ARBA00022989"/>
    </source>
</evidence>
<protein>
    <submittedName>
        <fullName evidence="7">Sporulation integral membrane protein YtvI</fullName>
    </submittedName>
</protein>
<evidence type="ECO:0000313" key="7">
    <source>
        <dbReference type="EMBL" id="GIM28969.1"/>
    </source>
</evidence>
<evidence type="ECO:0000256" key="5">
    <source>
        <dbReference type="ARBA" id="ARBA00023136"/>
    </source>
</evidence>
<keyword evidence="8" id="KW-1185">Reference proteome</keyword>
<dbReference type="GO" id="GO:0055085">
    <property type="term" value="P:transmembrane transport"/>
    <property type="evidence" value="ECO:0007669"/>
    <property type="project" value="TreeGrafter"/>
</dbReference>
<accession>A0A919S036</accession>
<dbReference type="InterPro" id="IPR014227">
    <property type="entry name" value="YtvI-like"/>
</dbReference>
<feature type="transmembrane region" description="Helical" evidence="6">
    <location>
        <begin position="321"/>
        <end position="346"/>
    </location>
</feature>
<evidence type="ECO:0000256" key="1">
    <source>
        <dbReference type="ARBA" id="ARBA00004141"/>
    </source>
</evidence>
<feature type="transmembrane region" description="Helical" evidence="6">
    <location>
        <begin position="281"/>
        <end position="301"/>
    </location>
</feature>
<evidence type="ECO:0000256" key="2">
    <source>
        <dbReference type="ARBA" id="ARBA00009773"/>
    </source>
</evidence>
<dbReference type="InterPro" id="IPR002549">
    <property type="entry name" value="AI-2E-like"/>
</dbReference>
<dbReference type="PANTHER" id="PTHR21716:SF68">
    <property type="entry name" value="TRANSPORT PROTEIN YTVI-RELATED"/>
    <property type="match status" value="1"/>
</dbReference>
<comment type="subcellular location">
    <subcellularLocation>
        <location evidence="1">Membrane</location>
        <topology evidence="1">Multi-pass membrane protein</topology>
    </subcellularLocation>
</comment>
<feature type="transmembrane region" description="Helical" evidence="6">
    <location>
        <begin position="247"/>
        <end position="269"/>
    </location>
</feature>
<dbReference type="PANTHER" id="PTHR21716">
    <property type="entry name" value="TRANSMEMBRANE PROTEIN"/>
    <property type="match status" value="1"/>
</dbReference>
<keyword evidence="4 6" id="KW-1133">Transmembrane helix</keyword>